<name>A0A7G8BKM7_9BACT</name>
<dbReference type="EMBL" id="CP060394">
    <property type="protein sequence ID" value="QNI33097.1"/>
    <property type="molecule type" value="Genomic_DNA"/>
</dbReference>
<evidence type="ECO:0000313" key="1">
    <source>
        <dbReference type="EMBL" id="QNI33097.1"/>
    </source>
</evidence>
<organism evidence="1 2">
    <name type="scientific">Alloacidobacterium dinghuense</name>
    <dbReference type="NCBI Taxonomy" id="2763107"/>
    <lineage>
        <taxon>Bacteria</taxon>
        <taxon>Pseudomonadati</taxon>
        <taxon>Acidobacteriota</taxon>
        <taxon>Terriglobia</taxon>
        <taxon>Terriglobales</taxon>
        <taxon>Acidobacteriaceae</taxon>
        <taxon>Alloacidobacterium</taxon>
    </lineage>
</organism>
<proteinExistence type="predicted"/>
<dbReference type="Proteomes" id="UP000515312">
    <property type="component" value="Chromosome"/>
</dbReference>
<protein>
    <submittedName>
        <fullName evidence="1">Uncharacterized protein</fullName>
    </submittedName>
</protein>
<keyword evidence="2" id="KW-1185">Reference proteome</keyword>
<reference evidence="1 2" key="1">
    <citation type="submission" date="2020-08" db="EMBL/GenBank/DDBJ databases">
        <title>Edaphobacter telluris sp. nov. and Acidobacterium dinghuensis sp. nov., two acidobacteria isolated from forest soil.</title>
        <authorList>
            <person name="Fu J."/>
            <person name="Qiu L."/>
        </authorList>
    </citation>
    <scope>NUCLEOTIDE SEQUENCE [LARGE SCALE GENOMIC DNA]</scope>
    <source>
        <strain evidence="1">4Y35</strain>
    </source>
</reference>
<gene>
    <name evidence="1" type="ORF">H7849_03720</name>
</gene>
<accession>A0A7G8BKM7</accession>
<evidence type="ECO:0000313" key="2">
    <source>
        <dbReference type="Proteomes" id="UP000515312"/>
    </source>
</evidence>
<dbReference type="AlphaFoldDB" id="A0A7G8BKM7"/>
<sequence>MMIRLLNEFAQEQLAPWIKDEEVSDAVFRTMATIPMEWIGHTEREDLPFDVEEFFRRLREGGVQNG</sequence>
<dbReference type="KEGG" id="adin:H7849_03720"/>
<dbReference type="RefSeq" id="WP_186744242.1">
    <property type="nucleotide sequence ID" value="NZ_CP060394.1"/>
</dbReference>